<evidence type="ECO:0000313" key="3">
    <source>
        <dbReference type="EMBL" id="SDL67402.1"/>
    </source>
</evidence>
<dbReference type="STRING" id="1121325.SAMN04515677_10310"/>
<dbReference type="SUPFAM" id="SSF51905">
    <property type="entry name" value="FAD/NAD(P)-binding domain"/>
    <property type="match status" value="1"/>
</dbReference>
<dbReference type="RefSeq" id="WP_092724727.1">
    <property type="nucleotide sequence ID" value="NZ_FNGW01000003.1"/>
</dbReference>
<gene>
    <name evidence="3" type="ORF">SAMN04515677_10310</name>
</gene>
<dbReference type="PANTHER" id="PTHR42720:SF1">
    <property type="entry name" value="GLYCEROL 3-PHOSPHATE OXIDASE"/>
    <property type="match status" value="1"/>
</dbReference>
<dbReference type="Pfam" id="PF01266">
    <property type="entry name" value="DAO"/>
    <property type="match status" value="1"/>
</dbReference>
<dbReference type="InterPro" id="IPR052745">
    <property type="entry name" value="G3P_Oxidase/Oxidoreductase"/>
</dbReference>
<evidence type="ECO:0000259" key="2">
    <source>
        <dbReference type="Pfam" id="PF04324"/>
    </source>
</evidence>
<dbReference type="AlphaFoldDB" id="A0A1G9LZG1"/>
<dbReference type="CDD" id="cd19946">
    <property type="entry name" value="GlpA-like_Fer2_BFD-like"/>
    <property type="match status" value="1"/>
</dbReference>
<protein>
    <submittedName>
        <fullName evidence="3">Glycerol-3-phosphate dehydrogenase</fullName>
    </submittedName>
</protein>
<dbReference type="InterPro" id="IPR036188">
    <property type="entry name" value="FAD/NAD-bd_sf"/>
</dbReference>
<proteinExistence type="predicted"/>
<dbReference type="Gene3D" id="3.30.9.10">
    <property type="entry name" value="D-Amino Acid Oxidase, subunit A, domain 2"/>
    <property type="match status" value="1"/>
</dbReference>
<dbReference type="PANTHER" id="PTHR42720">
    <property type="entry name" value="GLYCEROL-3-PHOSPHATE DEHYDROGENASE"/>
    <property type="match status" value="1"/>
</dbReference>
<name>A0A1G9LZG1_9FIRM</name>
<dbReference type="EMBL" id="FNGW01000003">
    <property type="protein sequence ID" value="SDL67402.1"/>
    <property type="molecule type" value="Genomic_DNA"/>
</dbReference>
<keyword evidence="4" id="KW-1185">Reference proteome</keyword>
<evidence type="ECO:0000259" key="1">
    <source>
        <dbReference type="Pfam" id="PF01266"/>
    </source>
</evidence>
<sequence length="486" mass="53739">MYDIAIIGAGISGSSIARELSKYNLKTLVLEKGVEVCQGTTKANSAIVHGGFDAKEGSLKAKLNVAGNKLYPQLCKELDVEFKQNGALVLAFDEEDKKHIKDLYDRGLVNKAEGLKLLNKEEVIEIEPNVNKDVVGALLCESSGIVCPFNLNVALMENAITNGVELKLQAKVIDIKKENDIFNIKLENDEVIKSKYVINAAGVYSDKINNMVGGDEYYIISRKGQYKVLDKSEGKMVNHTLFQCPTEKGKGVLVTQTVHGNLLVGPNATPVEDKEDISTSRDGINEIVENSRKSIENIDFRKTITSFSGLRATPSTGDFMIFASQKCKNFINVGGIESPGLASAPAVSRYVVEILEQEGLELVKNQKFNPIRKKNKPFSHMTKEERDEVIKQDENHKKIICRCETVTEAEIIDAIHRPCGARTVDGIKRRVRPGMGRCQGGFCGPKVVEIIARELKIPVEEVLKDYEKSNMVIGKVKELRGELVEI</sequence>
<dbReference type="Pfam" id="PF04324">
    <property type="entry name" value="Fer2_BFD"/>
    <property type="match status" value="1"/>
</dbReference>
<feature type="domain" description="FAD dependent oxidoreductase" evidence="1">
    <location>
        <begin position="3"/>
        <end position="353"/>
    </location>
</feature>
<reference evidence="3 4" key="1">
    <citation type="submission" date="2016-10" db="EMBL/GenBank/DDBJ databases">
        <authorList>
            <person name="de Groot N.N."/>
        </authorList>
    </citation>
    <scope>NUCLEOTIDE SEQUENCE [LARGE SCALE GENOMIC DNA]</scope>
    <source>
        <strain evidence="3 4">DSM 797</strain>
    </source>
</reference>
<dbReference type="InterPro" id="IPR041854">
    <property type="entry name" value="BFD-like_2Fe2S-bd_dom_sf"/>
</dbReference>
<dbReference type="Gene3D" id="3.50.50.60">
    <property type="entry name" value="FAD/NAD(P)-binding domain"/>
    <property type="match status" value="1"/>
</dbReference>
<dbReference type="InterPro" id="IPR007419">
    <property type="entry name" value="BFD-like_2Fe2S-bd_dom"/>
</dbReference>
<dbReference type="Gene3D" id="1.10.10.1100">
    <property type="entry name" value="BFD-like [2Fe-2S]-binding domain"/>
    <property type="match status" value="1"/>
</dbReference>
<dbReference type="InterPro" id="IPR006076">
    <property type="entry name" value="FAD-dep_OxRdtase"/>
</dbReference>
<accession>A0A1G9LZG1</accession>
<dbReference type="Proteomes" id="UP000199068">
    <property type="component" value="Unassembled WGS sequence"/>
</dbReference>
<evidence type="ECO:0000313" key="4">
    <source>
        <dbReference type="Proteomes" id="UP000199068"/>
    </source>
</evidence>
<organism evidence="3 4">
    <name type="scientific">Romboutsia lituseburensis DSM 797</name>
    <dbReference type="NCBI Taxonomy" id="1121325"/>
    <lineage>
        <taxon>Bacteria</taxon>
        <taxon>Bacillati</taxon>
        <taxon>Bacillota</taxon>
        <taxon>Clostridia</taxon>
        <taxon>Peptostreptococcales</taxon>
        <taxon>Peptostreptococcaceae</taxon>
        <taxon>Romboutsia</taxon>
    </lineage>
</organism>
<feature type="domain" description="BFD-like [2Fe-2S]-binding" evidence="2">
    <location>
        <begin position="399"/>
        <end position="452"/>
    </location>
</feature>